<evidence type="ECO:0000313" key="1">
    <source>
        <dbReference type="EMBL" id="KAJ1199280.1"/>
    </source>
</evidence>
<comment type="caution">
    <text evidence="1">The sequence shown here is derived from an EMBL/GenBank/DDBJ whole genome shotgun (WGS) entry which is preliminary data.</text>
</comment>
<protein>
    <submittedName>
        <fullName evidence="1">Uncharacterized protein</fullName>
    </submittedName>
</protein>
<dbReference type="Proteomes" id="UP001066276">
    <property type="component" value="Chromosome 2_1"/>
</dbReference>
<accession>A0AAV7VCH2</accession>
<dbReference type="AlphaFoldDB" id="A0AAV7VCH2"/>
<reference evidence="1" key="1">
    <citation type="journal article" date="2022" name="bioRxiv">
        <title>Sequencing and chromosome-scale assembly of the giantPleurodeles waltlgenome.</title>
        <authorList>
            <person name="Brown T."/>
            <person name="Elewa A."/>
            <person name="Iarovenko S."/>
            <person name="Subramanian E."/>
            <person name="Araus A.J."/>
            <person name="Petzold A."/>
            <person name="Susuki M."/>
            <person name="Suzuki K.-i.T."/>
            <person name="Hayashi T."/>
            <person name="Toyoda A."/>
            <person name="Oliveira C."/>
            <person name="Osipova E."/>
            <person name="Leigh N.D."/>
            <person name="Simon A."/>
            <person name="Yun M.H."/>
        </authorList>
    </citation>
    <scope>NUCLEOTIDE SEQUENCE</scope>
    <source>
        <strain evidence="1">20211129_DDA</strain>
        <tissue evidence="1">Liver</tissue>
    </source>
</reference>
<sequence>MKRRRHNAEAISFHTAFKMCRSSTGSLSTGQARPWRRRHNAEAISFHTAFKMCRSSTGSLSTGQARPWSVVLQCLLAHYLPVLRILPVGLHQDKRRESKRTER</sequence>
<name>A0AAV7VCH2_PLEWA</name>
<keyword evidence="2" id="KW-1185">Reference proteome</keyword>
<proteinExistence type="predicted"/>
<evidence type="ECO:0000313" key="2">
    <source>
        <dbReference type="Proteomes" id="UP001066276"/>
    </source>
</evidence>
<dbReference type="EMBL" id="JANPWB010000003">
    <property type="protein sequence ID" value="KAJ1199280.1"/>
    <property type="molecule type" value="Genomic_DNA"/>
</dbReference>
<organism evidence="1 2">
    <name type="scientific">Pleurodeles waltl</name>
    <name type="common">Iberian ribbed newt</name>
    <dbReference type="NCBI Taxonomy" id="8319"/>
    <lineage>
        <taxon>Eukaryota</taxon>
        <taxon>Metazoa</taxon>
        <taxon>Chordata</taxon>
        <taxon>Craniata</taxon>
        <taxon>Vertebrata</taxon>
        <taxon>Euteleostomi</taxon>
        <taxon>Amphibia</taxon>
        <taxon>Batrachia</taxon>
        <taxon>Caudata</taxon>
        <taxon>Salamandroidea</taxon>
        <taxon>Salamandridae</taxon>
        <taxon>Pleurodelinae</taxon>
        <taxon>Pleurodeles</taxon>
    </lineage>
</organism>
<gene>
    <name evidence="1" type="ORF">NDU88_003118</name>
</gene>